<dbReference type="SUPFAM" id="SSF56019">
    <property type="entry name" value="The spindle assembly checkpoint protein mad2"/>
    <property type="match status" value="1"/>
</dbReference>
<dbReference type="GO" id="GO:0016035">
    <property type="term" value="C:zeta DNA polymerase complex"/>
    <property type="evidence" value="ECO:0007669"/>
    <property type="project" value="TreeGrafter"/>
</dbReference>
<dbReference type="PANTHER" id="PTHR11842:SF10">
    <property type="entry name" value="MITOTIC SPINDLE ASSEMBLY CHECKPOINT PROTEIN MAD2B"/>
    <property type="match status" value="1"/>
</dbReference>
<sequence>METYLYEFIEAFTHLMLYIMSIYSSEYFEKKRKFNTLVWHCVNNQIEIYIQQALNPIKKFILDKSLHKYRLIFKNLKDQVLKIYTIEFEQFYKTHSTEISYSSIENFVWDFFTYAEMCLSEQNNIEKTFEIAFDLLKVGEDNSEINESLKDDWELITHESQNIYKKQILKSMHVSDNSDPRVICQPYIIASYLNMSFSNNV</sequence>
<proteinExistence type="predicted"/>
<organism evidence="2">
    <name type="scientific">Plasmodium berghei</name>
    <dbReference type="NCBI Taxonomy" id="5821"/>
    <lineage>
        <taxon>Eukaryota</taxon>
        <taxon>Sar</taxon>
        <taxon>Alveolata</taxon>
        <taxon>Apicomplexa</taxon>
        <taxon>Aconoidasida</taxon>
        <taxon>Haemosporida</taxon>
        <taxon>Plasmodiidae</taxon>
        <taxon>Plasmodium</taxon>
        <taxon>Plasmodium (Vinckeia)</taxon>
    </lineage>
</organism>
<evidence type="ECO:0000313" key="2">
    <source>
        <dbReference type="EMBL" id="CAC03576.1"/>
    </source>
</evidence>
<dbReference type="PROSITE" id="PS50815">
    <property type="entry name" value="HORMA"/>
    <property type="match status" value="1"/>
</dbReference>
<reference evidence="2" key="1">
    <citation type="journal article" date="2001" name="Nucleic Acids Res.">
        <title>Interspecies conservation of gene order and intron-exon structure in a genomic locus of high gene density and complexity in Plasmodium.</title>
        <authorList>
            <person name="van Lin L.H."/>
            <person name="Pace T."/>
            <person name="Janse C.J."/>
            <person name="Birago C."/>
            <person name="Ramesar J."/>
            <person name="Picci L."/>
            <person name="Ponzi M."/>
            <person name="Waters A.P."/>
        </authorList>
    </citation>
    <scope>NUCLEOTIDE SEQUENCE</scope>
</reference>
<dbReference type="InterPro" id="IPR045091">
    <property type="entry name" value="Mad2-like"/>
</dbReference>
<evidence type="ECO:0000259" key="1">
    <source>
        <dbReference type="PROSITE" id="PS50815"/>
    </source>
</evidence>
<accession>Q9BLP0</accession>
<dbReference type="Gene3D" id="3.30.900.10">
    <property type="entry name" value="HORMA domain"/>
    <property type="match status" value="1"/>
</dbReference>
<dbReference type="PANTHER" id="PTHR11842">
    <property type="entry name" value="MITOTIC SPINDLE ASSEMBLY CHECKPOINT PROTEIN MAD2"/>
    <property type="match status" value="1"/>
</dbReference>
<dbReference type="EMBL" id="AJ278826">
    <property type="protein sequence ID" value="CAC03576.1"/>
    <property type="molecule type" value="Genomic_DNA"/>
</dbReference>
<feature type="domain" description="HORMA" evidence="1">
    <location>
        <begin position="1"/>
        <end position="201"/>
    </location>
</feature>
<protein>
    <recommendedName>
        <fullName evidence="1">HORMA domain-containing protein</fullName>
    </recommendedName>
</protein>
<dbReference type="VEuPathDB" id="PlasmoDB:PBANKA_0507600"/>
<name>Q9BLP0_PLABE</name>
<dbReference type="InterPro" id="IPR036570">
    <property type="entry name" value="HORMA_dom_sf"/>
</dbReference>
<dbReference type="AlphaFoldDB" id="Q9BLP0"/>
<dbReference type="InterPro" id="IPR003511">
    <property type="entry name" value="HORMA_dom"/>
</dbReference>